<organism evidence="3 4">
    <name type="scientific">Polarella glacialis</name>
    <name type="common">Dinoflagellate</name>
    <dbReference type="NCBI Taxonomy" id="89957"/>
    <lineage>
        <taxon>Eukaryota</taxon>
        <taxon>Sar</taxon>
        <taxon>Alveolata</taxon>
        <taxon>Dinophyceae</taxon>
        <taxon>Suessiales</taxon>
        <taxon>Suessiaceae</taxon>
        <taxon>Polarella</taxon>
    </lineage>
</organism>
<dbReference type="PROSITE" id="PS51263">
    <property type="entry name" value="ADF_H"/>
    <property type="match status" value="1"/>
</dbReference>
<dbReference type="InterPro" id="IPR029006">
    <property type="entry name" value="ADF-H/Gelsolin-like_dom_sf"/>
</dbReference>
<dbReference type="GO" id="GO:0003779">
    <property type="term" value="F:actin binding"/>
    <property type="evidence" value="ECO:0007669"/>
    <property type="project" value="InterPro"/>
</dbReference>
<dbReference type="SUPFAM" id="SSF55753">
    <property type="entry name" value="Actin depolymerizing proteins"/>
    <property type="match status" value="1"/>
</dbReference>
<dbReference type="AlphaFoldDB" id="A0A813HR81"/>
<dbReference type="Proteomes" id="UP000654075">
    <property type="component" value="Unassembled WGS sequence"/>
</dbReference>
<name>A0A813HR81_POLGL</name>
<proteinExistence type="predicted"/>
<gene>
    <name evidence="3" type="ORF">PGLA1383_LOCUS55150</name>
</gene>
<reference evidence="3" key="1">
    <citation type="submission" date="2021-02" db="EMBL/GenBank/DDBJ databases">
        <authorList>
            <person name="Dougan E. K."/>
            <person name="Rhodes N."/>
            <person name="Thang M."/>
            <person name="Chan C."/>
        </authorList>
    </citation>
    <scope>NUCLEOTIDE SEQUENCE</scope>
</reference>
<evidence type="ECO:0000313" key="4">
    <source>
        <dbReference type="Proteomes" id="UP000654075"/>
    </source>
</evidence>
<feature type="region of interest" description="Disordered" evidence="1">
    <location>
        <begin position="342"/>
        <end position="370"/>
    </location>
</feature>
<sequence length="447" mass="48227">MASAELVDGQLSAGVRSARASAVRCLKAMVVGGDGARTLALACSLQEEPGAALEAEWERCVKNLIDSEKPCLLLLRTDEHENIDGSRWLLVAWLPQSASEAERALYMRSRSLLADLVPQPYFLRELLASDKRGLSWSAACAAMAQTVGALRARSGEEDIVGEQVLRLQRQTCSGGHIEGPVTQSQSLAAFLGRLVKREDSCLRLVLSTQRAMGASSGFAPGEGGATGSQRAPPLLEAKVVESRTPRELAKAGLPSGACFFALCSRNPESSRDDLIFVHWCPDRVVGKDSSTRSFEDTRYAVLKGMVLQIVLAAFPHRPRVLQVDAREPEDITAGTNRAVEAADGTAPGIPAGAVGASEDRRPTKGYTDWPAEPVHKYNSVQQSRGSKHCCRHASILGATETPCASLAWRQQGAQHLWLLGALCQLFSHEPYKGHTGDWRLQDLRAGV</sequence>
<evidence type="ECO:0000313" key="3">
    <source>
        <dbReference type="EMBL" id="CAE8640246.1"/>
    </source>
</evidence>
<evidence type="ECO:0000256" key="1">
    <source>
        <dbReference type="SAM" id="MobiDB-lite"/>
    </source>
</evidence>
<keyword evidence="4" id="KW-1185">Reference proteome</keyword>
<accession>A0A813HR81</accession>
<dbReference type="InterPro" id="IPR002108">
    <property type="entry name" value="ADF-H"/>
</dbReference>
<comment type="caution">
    <text evidence="3">The sequence shown here is derived from an EMBL/GenBank/DDBJ whole genome shotgun (WGS) entry which is preliminary data.</text>
</comment>
<protein>
    <recommendedName>
        <fullName evidence="2">ADF-H domain-containing protein</fullName>
    </recommendedName>
</protein>
<feature type="domain" description="ADF-H" evidence="2">
    <location>
        <begin position="3"/>
        <end position="144"/>
    </location>
</feature>
<dbReference type="EMBL" id="CAJNNV010032525">
    <property type="protein sequence ID" value="CAE8640246.1"/>
    <property type="molecule type" value="Genomic_DNA"/>
</dbReference>
<evidence type="ECO:0000259" key="2">
    <source>
        <dbReference type="PROSITE" id="PS51263"/>
    </source>
</evidence>
<dbReference type="Gene3D" id="3.40.20.10">
    <property type="entry name" value="Severin"/>
    <property type="match status" value="1"/>
</dbReference>
<dbReference type="OrthoDB" id="10006997at2759"/>